<feature type="transmembrane region" description="Helical" evidence="8">
    <location>
        <begin position="7"/>
        <end position="25"/>
    </location>
</feature>
<dbReference type="EMBL" id="MFJN01000037">
    <property type="protein sequence ID" value="OGG20687.1"/>
    <property type="molecule type" value="Genomic_DNA"/>
</dbReference>
<sequence>MLNNKRYLIIAILLIAGLLRFYNLMHDSPYFFNPDERNMAIAITQFRLPSDPSQIPICLISQISPKNDPGSSSGSNDPGSSVTNNCNLNPHFFAYSQFPFYLSFVSDRTVHFISSIINKLPVDKTNLNTNEIQTTTFPAAIFWLRFYSALSSTLTVLLVYLISRQFFTFNFSLITATLVAFTPGLIQAAHFGTTESVLTFFFMASVYLSISNLSHLSHLKFILLTSLSIGFALGSKLTGIFFFVPPVISLMIRIIALFKKRSKKKIVTGVFVYLIVGLLVFMGSISIFILASPYNLVAWRDFISAVFGYEKDVATGVYPAFYTTQFIDTTPIIFQAQKVFPYVLGWPIFILGSSGLLMMVFNIISDFFHKIIQSIKYYVYPSYSGLQQLIAKKLFRWVYTDSNLSLRSKLRIRHKNNNILTAYLPAQAGYFLLTTSFLIYLIPNVFLYAKWTRFMTPIMPFFSIFAGYTLFIFLSSRPKWRDLFHQPYGLRDSSTRQAKFDFARNDKIIKLVYLFICLFVITSILPGLMFMSIYTHPDTRLQASYWIYDNIPDNSYVLSETANVVDIPLGLPNNESMKQWNNSRVISFDFYHLDENPLIFERLLSDLEKADYIFIPSRRLFTNYTRLSNKYPRLNRYYQLLFSGALGFTKVAEFSSFPNLTLNALRFTLPDENAEETYTVFDHPVVRIYKKTRPMTIFEYEYLLKG</sequence>
<evidence type="ECO:0000256" key="5">
    <source>
        <dbReference type="ARBA" id="ARBA00022692"/>
    </source>
</evidence>
<name>A0A1F6A8R5_9BACT</name>
<dbReference type="PANTHER" id="PTHR33908:SF11">
    <property type="entry name" value="MEMBRANE PROTEIN"/>
    <property type="match status" value="1"/>
</dbReference>
<dbReference type="AlphaFoldDB" id="A0A1F6A8R5"/>
<evidence type="ECO:0000256" key="8">
    <source>
        <dbReference type="SAM" id="Phobius"/>
    </source>
</evidence>
<organism evidence="10 11">
    <name type="scientific">Candidatus Gottesmanbacteria bacterium RIFCSPHIGHO2_02_FULL_40_13</name>
    <dbReference type="NCBI Taxonomy" id="1798384"/>
    <lineage>
        <taxon>Bacteria</taxon>
        <taxon>Candidatus Gottesmaniibacteriota</taxon>
    </lineage>
</organism>
<accession>A0A1F6A8R5</accession>
<comment type="subcellular location">
    <subcellularLocation>
        <location evidence="1">Cell membrane</location>
        <topology evidence="1">Multi-pass membrane protein</topology>
    </subcellularLocation>
</comment>
<evidence type="ECO:0000313" key="11">
    <source>
        <dbReference type="Proteomes" id="UP000177092"/>
    </source>
</evidence>
<keyword evidence="7 8" id="KW-0472">Membrane</keyword>
<dbReference type="STRING" id="1798384.A3D03_00055"/>
<keyword evidence="5 8" id="KW-0812">Transmembrane</keyword>
<evidence type="ECO:0000256" key="7">
    <source>
        <dbReference type="ARBA" id="ARBA00023136"/>
    </source>
</evidence>
<dbReference type="GO" id="GO:0000030">
    <property type="term" value="F:mannosyltransferase activity"/>
    <property type="evidence" value="ECO:0007669"/>
    <property type="project" value="InterPro"/>
</dbReference>
<evidence type="ECO:0000256" key="6">
    <source>
        <dbReference type="ARBA" id="ARBA00022989"/>
    </source>
</evidence>
<feature type="transmembrane region" description="Helical" evidence="8">
    <location>
        <begin position="240"/>
        <end position="258"/>
    </location>
</feature>
<dbReference type="Proteomes" id="UP000177092">
    <property type="component" value="Unassembled WGS sequence"/>
</dbReference>
<feature type="transmembrane region" description="Helical" evidence="8">
    <location>
        <begin position="140"/>
        <end position="162"/>
    </location>
</feature>
<feature type="transmembrane region" description="Helical" evidence="8">
    <location>
        <begin position="169"/>
        <end position="186"/>
    </location>
</feature>
<dbReference type="InterPro" id="IPR050297">
    <property type="entry name" value="LipidA_mod_glycosyltrf_83"/>
</dbReference>
<evidence type="ECO:0000256" key="3">
    <source>
        <dbReference type="ARBA" id="ARBA00022676"/>
    </source>
</evidence>
<feature type="transmembrane region" description="Helical" evidence="8">
    <location>
        <begin position="344"/>
        <end position="364"/>
    </location>
</feature>
<keyword evidence="4" id="KW-0808">Transferase</keyword>
<evidence type="ECO:0000259" key="9">
    <source>
        <dbReference type="Pfam" id="PF02366"/>
    </source>
</evidence>
<dbReference type="PANTHER" id="PTHR33908">
    <property type="entry name" value="MANNOSYLTRANSFERASE YKCB-RELATED"/>
    <property type="match status" value="1"/>
</dbReference>
<dbReference type="GO" id="GO:0006493">
    <property type="term" value="P:protein O-linked glycosylation"/>
    <property type="evidence" value="ECO:0007669"/>
    <property type="project" value="InterPro"/>
</dbReference>
<feature type="transmembrane region" description="Helical" evidence="8">
    <location>
        <begin position="419"/>
        <end position="442"/>
    </location>
</feature>
<feature type="transmembrane region" description="Helical" evidence="8">
    <location>
        <begin position="270"/>
        <end position="291"/>
    </location>
</feature>
<gene>
    <name evidence="10" type="ORF">A3D03_00055</name>
</gene>
<evidence type="ECO:0000256" key="1">
    <source>
        <dbReference type="ARBA" id="ARBA00004651"/>
    </source>
</evidence>
<evidence type="ECO:0000256" key="4">
    <source>
        <dbReference type="ARBA" id="ARBA00022679"/>
    </source>
</evidence>
<keyword evidence="6 8" id="KW-1133">Transmembrane helix</keyword>
<evidence type="ECO:0000256" key="2">
    <source>
        <dbReference type="ARBA" id="ARBA00022475"/>
    </source>
</evidence>
<comment type="caution">
    <text evidence="10">The sequence shown here is derived from an EMBL/GenBank/DDBJ whole genome shotgun (WGS) entry which is preliminary data.</text>
</comment>
<feature type="domain" description="ArnT-like N-terminal" evidence="9">
    <location>
        <begin position="125"/>
        <end position="281"/>
    </location>
</feature>
<dbReference type="GO" id="GO:0009103">
    <property type="term" value="P:lipopolysaccharide biosynthetic process"/>
    <property type="evidence" value="ECO:0007669"/>
    <property type="project" value="UniProtKB-ARBA"/>
</dbReference>
<keyword evidence="2" id="KW-1003">Cell membrane</keyword>
<dbReference type="GO" id="GO:0005886">
    <property type="term" value="C:plasma membrane"/>
    <property type="evidence" value="ECO:0007669"/>
    <property type="project" value="UniProtKB-SubCell"/>
</dbReference>
<dbReference type="GO" id="GO:0016763">
    <property type="term" value="F:pentosyltransferase activity"/>
    <property type="evidence" value="ECO:0007669"/>
    <property type="project" value="TreeGrafter"/>
</dbReference>
<proteinExistence type="predicted"/>
<reference evidence="10 11" key="1">
    <citation type="journal article" date="2016" name="Nat. Commun.">
        <title>Thousands of microbial genomes shed light on interconnected biogeochemical processes in an aquifer system.</title>
        <authorList>
            <person name="Anantharaman K."/>
            <person name="Brown C.T."/>
            <person name="Hug L.A."/>
            <person name="Sharon I."/>
            <person name="Castelle C.J."/>
            <person name="Probst A.J."/>
            <person name="Thomas B.C."/>
            <person name="Singh A."/>
            <person name="Wilkins M.J."/>
            <person name="Karaoz U."/>
            <person name="Brodie E.L."/>
            <person name="Williams K.H."/>
            <person name="Hubbard S.S."/>
            <person name="Banfield J.F."/>
        </authorList>
    </citation>
    <scope>NUCLEOTIDE SEQUENCE [LARGE SCALE GENOMIC DNA]</scope>
</reference>
<keyword evidence="3" id="KW-0328">Glycosyltransferase</keyword>
<protein>
    <recommendedName>
        <fullName evidence="9">ArnT-like N-terminal domain-containing protein</fullName>
    </recommendedName>
</protein>
<feature type="transmembrane region" description="Helical" evidence="8">
    <location>
        <begin position="454"/>
        <end position="474"/>
    </location>
</feature>
<evidence type="ECO:0000313" key="10">
    <source>
        <dbReference type="EMBL" id="OGG20687.1"/>
    </source>
</evidence>
<dbReference type="Pfam" id="PF02366">
    <property type="entry name" value="PMT"/>
    <property type="match status" value="1"/>
</dbReference>
<dbReference type="InterPro" id="IPR003342">
    <property type="entry name" value="ArnT-like_N"/>
</dbReference>
<feature type="transmembrane region" description="Helical" evidence="8">
    <location>
        <begin position="511"/>
        <end position="534"/>
    </location>
</feature>